<dbReference type="SUPFAM" id="SSF52058">
    <property type="entry name" value="L domain-like"/>
    <property type="match status" value="1"/>
</dbReference>
<reference evidence="1" key="1">
    <citation type="submission" date="2023-08" db="EMBL/GenBank/DDBJ databases">
        <authorList>
            <person name="Audoor S."/>
            <person name="Bilcke G."/>
        </authorList>
    </citation>
    <scope>NUCLEOTIDE SEQUENCE</scope>
</reference>
<protein>
    <submittedName>
        <fullName evidence="1">Uncharacterized protein</fullName>
    </submittedName>
</protein>
<dbReference type="InterPro" id="IPR032675">
    <property type="entry name" value="LRR_dom_sf"/>
</dbReference>
<gene>
    <name evidence="1" type="ORF">CYCCA115_LOCUS22715</name>
</gene>
<sequence>MIPTNADSIATPGVHIVFHYDGKDRTEVPDDATHVIVKSTLVANSNPDHPARLVMDAFVECPNLQSVVLPEGLRQIGQNAFYNCPVLKTIHLPSSLEEIHDNAFSFCFQLTNLWFTSSLQMIGENAFFECSKLKSLDLSACVQLRVIAECAFQRCIRMAIAFLPEGLQRIGKQAFSSCIALQKIILPDTVESVGEQAFADCSCLSHLLLSQSMDSIKEATFCGCDALTKVIIPRNVSIIEMDAFAHCDQLERVKFVEGNKLTILGESAFVSCQSLRHICAPSNLRQIGSFCFANCNNLVSVELPRCLEQVGEEAFSHCSTLRNIYFSTSSVHFEGPCLNHCTLLEEKCPDEVGRFLFGDRFQGLPMHKMAYLAAHENHDSLVQMGGGSALFLENEESSVDILGMTPFHILALSERPNQAVFEYILQTLPNSSLIICEKDDFGYTPMELLCSHPYFDESKAKVLLNHCIEITVMERIRWLGLPAWRMLLFLHIDDLFDGQQQQGMQRRLGDESGQVNSSIRVCKLHRLFEALSKYELLESTSLLEMALWKMHLEQLQPSPGDTPTVSVEASGTMPAMSFLRLTSRIQCKADIVLPNILLFLVKNTGL</sequence>
<dbReference type="Gene3D" id="3.80.10.10">
    <property type="entry name" value="Ribonuclease Inhibitor"/>
    <property type="match status" value="2"/>
</dbReference>
<organism evidence="1 2">
    <name type="scientific">Cylindrotheca closterium</name>
    <dbReference type="NCBI Taxonomy" id="2856"/>
    <lineage>
        <taxon>Eukaryota</taxon>
        <taxon>Sar</taxon>
        <taxon>Stramenopiles</taxon>
        <taxon>Ochrophyta</taxon>
        <taxon>Bacillariophyta</taxon>
        <taxon>Bacillariophyceae</taxon>
        <taxon>Bacillariophycidae</taxon>
        <taxon>Bacillariales</taxon>
        <taxon>Bacillariaceae</taxon>
        <taxon>Cylindrotheca</taxon>
    </lineage>
</organism>
<comment type="caution">
    <text evidence="1">The sequence shown here is derived from an EMBL/GenBank/DDBJ whole genome shotgun (WGS) entry which is preliminary data.</text>
</comment>
<keyword evidence="2" id="KW-1185">Reference proteome</keyword>
<accession>A0AAD2GA29</accession>
<dbReference type="Pfam" id="PF13306">
    <property type="entry name" value="LRR_5"/>
    <property type="match status" value="2"/>
</dbReference>
<dbReference type="PANTHER" id="PTHR45661:SF3">
    <property type="entry name" value="IG-LIKE DOMAIN-CONTAINING PROTEIN"/>
    <property type="match status" value="1"/>
</dbReference>
<dbReference type="Proteomes" id="UP001295423">
    <property type="component" value="Unassembled WGS sequence"/>
</dbReference>
<dbReference type="InterPro" id="IPR026906">
    <property type="entry name" value="LRR_5"/>
</dbReference>
<dbReference type="AlphaFoldDB" id="A0AAD2GA29"/>
<dbReference type="EMBL" id="CAKOGP040002325">
    <property type="protein sequence ID" value="CAJ1967318.1"/>
    <property type="molecule type" value="Genomic_DNA"/>
</dbReference>
<dbReference type="InterPro" id="IPR053139">
    <property type="entry name" value="Surface_bspA-like"/>
</dbReference>
<evidence type="ECO:0000313" key="2">
    <source>
        <dbReference type="Proteomes" id="UP001295423"/>
    </source>
</evidence>
<name>A0AAD2GA29_9STRA</name>
<evidence type="ECO:0000313" key="1">
    <source>
        <dbReference type="EMBL" id="CAJ1967318.1"/>
    </source>
</evidence>
<proteinExistence type="predicted"/>
<dbReference type="PANTHER" id="PTHR45661">
    <property type="entry name" value="SURFACE ANTIGEN"/>
    <property type="match status" value="1"/>
</dbReference>